<evidence type="ECO:0000313" key="2">
    <source>
        <dbReference type="EMBL" id="MBW60570.1"/>
    </source>
</evidence>
<evidence type="ECO:0000256" key="1">
    <source>
        <dbReference type="SAM" id="SignalP"/>
    </source>
</evidence>
<keyword evidence="1" id="KW-0732">Signal</keyword>
<organism evidence="2">
    <name type="scientific">Anopheles marajoara</name>
    <dbReference type="NCBI Taxonomy" id="58244"/>
    <lineage>
        <taxon>Eukaryota</taxon>
        <taxon>Metazoa</taxon>
        <taxon>Ecdysozoa</taxon>
        <taxon>Arthropoda</taxon>
        <taxon>Hexapoda</taxon>
        <taxon>Insecta</taxon>
        <taxon>Pterygota</taxon>
        <taxon>Neoptera</taxon>
        <taxon>Endopterygota</taxon>
        <taxon>Diptera</taxon>
        <taxon>Nematocera</taxon>
        <taxon>Culicoidea</taxon>
        <taxon>Culicidae</taxon>
        <taxon>Anophelinae</taxon>
        <taxon>Anopheles</taxon>
    </lineage>
</organism>
<proteinExistence type="predicted"/>
<feature type="chain" id="PRO_5014720886" evidence="1">
    <location>
        <begin position="31"/>
        <end position="372"/>
    </location>
</feature>
<dbReference type="EMBL" id="GGFJ01011429">
    <property type="protein sequence ID" value="MBW60570.1"/>
    <property type="molecule type" value="Transcribed_RNA"/>
</dbReference>
<dbReference type="AlphaFoldDB" id="A0A2M4C5I6"/>
<feature type="signal peptide" evidence="1">
    <location>
        <begin position="1"/>
        <end position="30"/>
    </location>
</feature>
<name>A0A2M4C5I6_9DIPT</name>
<sequence length="372" mass="41766">MKHIDPAMAPFGMESFLRLILSIKLLSVTARTHTQNTHPRNITISINRVYPSLLRPLIIHSVDHLGTIRFPLFDGGFVDETPAPPLMGIRQIARIYKHLAAVAEARIHIETAIVFPLLQHLAVGIIPPKLITLATVAVIQEDLCVGDTLRHVPTQLTELDPQVPVPGKLEELVRLRLPLILRTGVQADRLLLAVIERVDAERRSGHTLDGTVRKVRRLYRWILFHQIERHVRHEPLEGFALQLLPDGQLLRNVSHVRVVVLFAIPHVQILLVLVHPHLGHAFVVPREEILFPRITERSVPPVDVANARTGCIVHLATALPDLEAQLVLLATPDVQPLVVATDLPEELGTDREQTTGHDGAFERFRWIRQILG</sequence>
<reference evidence="2" key="1">
    <citation type="submission" date="2018-01" db="EMBL/GenBank/DDBJ databases">
        <title>An insight into the sialome of Amazonian anophelines.</title>
        <authorList>
            <person name="Ribeiro J.M."/>
            <person name="Scarpassa V."/>
            <person name="Calvo E."/>
        </authorList>
    </citation>
    <scope>NUCLEOTIDE SEQUENCE</scope>
    <source>
        <tissue evidence="2">Salivary glands</tissue>
    </source>
</reference>
<protein>
    <submittedName>
        <fullName evidence="2">Putative secreted protein</fullName>
    </submittedName>
</protein>
<accession>A0A2M4C5I6</accession>